<dbReference type="GO" id="GO:0005737">
    <property type="term" value="C:cytoplasm"/>
    <property type="evidence" value="ECO:0007669"/>
    <property type="project" value="UniProtKB-ARBA"/>
</dbReference>
<dbReference type="SMART" id="SM01387">
    <property type="entry name" value="Ribosomal_S15"/>
    <property type="match status" value="1"/>
</dbReference>
<dbReference type="Pfam" id="PF00312">
    <property type="entry name" value="Ribosomal_S15"/>
    <property type="match status" value="1"/>
</dbReference>
<evidence type="ECO:0000313" key="6">
    <source>
        <dbReference type="EMBL" id="OBZ68449.1"/>
    </source>
</evidence>
<sequence length="282" mass="32217">LDENNDVDGATNTVCPLYRVVQLPRAASLHTTAVLSSARRRKSRVAESANNERRAERERKAQIDRPHIILGNRPNDEAKWQNCDLAKVLVTLEEITTSPAPSLSFSATGELQLPSYYNYGIGEAETEMLFEVLPALTVEGWNRTIEHMDDPRQRIVEQSVENREMLKSKMLARLVDLRNANARGIAYENRKRIVAEFSEPEKPGDTGRPEVQAALLTMKIRNLWDHLSRVKKDVANRRSLRFLVHQRAKILKYLKGVDRARYDRILQRLGLEPESIEGELVV</sequence>
<evidence type="ECO:0000313" key="7">
    <source>
        <dbReference type="Proteomes" id="UP000092993"/>
    </source>
</evidence>
<keyword evidence="2 4" id="KW-0689">Ribosomal protein</keyword>
<dbReference type="STRING" id="5627.A0A1C7LWQ9"/>
<dbReference type="EMBL" id="LUGG01000020">
    <property type="protein sequence ID" value="OBZ68449.1"/>
    <property type="molecule type" value="Genomic_DNA"/>
</dbReference>
<dbReference type="InterPro" id="IPR009068">
    <property type="entry name" value="uS15_NS1_RNA-bd_sf"/>
</dbReference>
<comment type="similarity">
    <text evidence="1 4">Belongs to the universal ribosomal protein uS15 family.</text>
</comment>
<comment type="caution">
    <text evidence="6">The sequence shown here is derived from an EMBL/GenBank/DDBJ whole genome shotgun (WGS) entry which is preliminary data.</text>
</comment>
<dbReference type="HAMAP" id="MF_01343_B">
    <property type="entry name" value="Ribosomal_uS15_B"/>
    <property type="match status" value="1"/>
</dbReference>
<dbReference type="InterPro" id="IPR005290">
    <property type="entry name" value="Ribosomal_uS15_bac-type"/>
</dbReference>
<reference evidence="6 7" key="1">
    <citation type="submission" date="2016-03" db="EMBL/GenBank/DDBJ databases">
        <title>Whole genome sequencing of Grifola frondosa 9006-11.</title>
        <authorList>
            <person name="Min B."/>
            <person name="Park H."/>
            <person name="Kim J.-G."/>
            <person name="Cho H."/>
            <person name="Oh Y.-L."/>
            <person name="Kong W.-S."/>
            <person name="Choi I.-G."/>
        </authorList>
    </citation>
    <scope>NUCLEOTIDE SEQUENCE [LARGE SCALE GENOMIC DNA]</scope>
    <source>
        <strain evidence="6 7">9006-11</strain>
    </source>
</reference>
<dbReference type="PROSITE" id="PS00362">
    <property type="entry name" value="RIBOSOMAL_S15"/>
    <property type="match status" value="1"/>
</dbReference>
<dbReference type="GO" id="GO:0005840">
    <property type="term" value="C:ribosome"/>
    <property type="evidence" value="ECO:0007669"/>
    <property type="project" value="UniProtKB-KW"/>
</dbReference>
<accession>A0A1C7LWQ9</accession>
<dbReference type="InterPro" id="IPR000589">
    <property type="entry name" value="Ribosomal_uS15"/>
</dbReference>
<feature type="region of interest" description="Disordered" evidence="5">
    <location>
        <begin position="40"/>
        <end position="60"/>
    </location>
</feature>
<organism evidence="6 7">
    <name type="scientific">Grifola frondosa</name>
    <name type="common">Maitake</name>
    <name type="synonym">Polyporus frondosus</name>
    <dbReference type="NCBI Taxonomy" id="5627"/>
    <lineage>
        <taxon>Eukaryota</taxon>
        <taxon>Fungi</taxon>
        <taxon>Dikarya</taxon>
        <taxon>Basidiomycota</taxon>
        <taxon>Agaricomycotina</taxon>
        <taxon>Agaricomycetes</taxon>
        <taxon>Polyporales</taxon>
        <taxon>Grifolaceae</taxon>
        <taxon>Grifola</taxon>
    </lineage>
</organism>
<evidence type="ECO:0000256" key="5">
    <source>
        <dbReference type="SAM" id="MobiDB-lite"/>
    </source>
</evidence>
<dbReference type="NCBIfam" id="TIGR00952">
    <property type="entry name" value="S15_bact"/>
    <property type="match status" value="1"/>
</dbReference>
<dbReference type="GO" id="GO:0006412">
    <property type="term" value="P:translation"/>
    <property type="evidence" value="ECO:0007669"/>
    <property type="project" value="InterPro"/>
</dbReference>
<feature type="compositionally biased region" description="Basic and acidic residues" evidence="5">
    <location>
        <begin position="50"/>
        <end position="60"/>
    </location>
</feature>
<dbReference type="Gene3D" id="1.10.287.10">
    <property type="entry name" value="S15/NS1, RNA-binding"/>
    <property type="match status" value="1"/>
</dbReference>
<dbReference type="AlphaFoldDB" id="A0A1C7LWQ9"/>
<proteinExistence type="inferred from homology"/>
<evidence type="ECO:0000256" key="4">
    <source>
        <dbReference type="RuleBase" id="RU003919"/>
    </source>
</evidence>
<name>A0A1C7LWQ9_GRIFR</name>
<dbReference type="GO" id="GO:0003735">
    <property type="term" value="F:structural constituent of ribosome"/>
    <property type="evidence" value="ECO:0007669"/>
    <property type="project" value="InterPro"/>
</dbReference>
<evidence type="ECO:0000256" key="3">
    <source>
        <dbReference type="ARBA" id="ARBA00023274"/>
    </source>
</evidence>
<feature type="non-terminal residue" evidence="6">
    <location>
        <position position="1"/>
    </location>
</feature>
<dbReference type="OrthoDB" id="441444at2759"/>
<dbReference type="OMA" id="ITHAPGI"/>
<keyword evidence="7" id="KW-1185">Reference proteome</keyword>
<keyword evidence="3 4" id="KW-0687">Ribonucleoprotein</keyword>
<evidence type="ECO:0000256" key="1">
    <source>
        <dbReference type="ARBA" id="ARBA00008434"/>
    </source>
</evidence>
<dbReference type="PANTHER" id="PTHR23321">
    <property type="entry name" value="RIBOSOMAL PROTEIN S15, BACTERIAL AND ORGANELLAR"/>
    <property type="match status" value="1"/>
</dbReference>
<dbReference type="GO" id="GO:1990904">
    <property type="term" value="C:ribonucleoprotein complex"/>
    <property type="evidence" value="ECO:0007669"/>
    <property type="project" value="UniProtKB-KW"/>
</dbReference>
<dbReference type="PANTHER" id="PTHR23321:SF26">
    <property type="entry name" value="SMALL RIBOSOMAL SUBUNIT PROTEIN US15M"/>
    <property type="match status" value="1"/>
</dbReference>
<evidence type="ECO:0000256" key="2">
    <source>
        <dbReference type="ARBA" id="ARBA00022980"/>
    </source>
</evidence>
<gene>
    <name evidence="6" type="primary">rpsO</name>
    <name evidence="6" type="ORF">A0H81_11545</name>
</gene>
<dbReference type="CDD" id="cd00353">
    <property type="entry name" value="Ribosomal_S15p_S13e"/>
    <property type="match status" value="1"/>
</dbReference>
<dbReference type="SUPFAM" id="SSF47060">
    <property type="entry name" value="S15/NS1 RNA-binding domain"/>
    <property type="match status" value="1"/>
</dbReference>
<protein>
    <submittedName>
        <fullName evidence="6">30S ribosomal protein S15</fullName>
    </submittedName>
</protein>
<dbReference type="Proteomes" id="UP000092993">
    <property type="component" value="Unassembled WGS sequence"/>
</dbReference>